<dbReference type="PANTHER" id="PTHR30160">
    <property type="entry name" value="TETRAACYLDISACCHARIDE 4'-KINASE-RELATED"/>
    <property type="match status" value="1"/>
</dbReference>
<evidence type="ECO:0000313" key="3">
    <source>
        <dbReference type="EMBL" id="GCE13479.1"/>
    </source>
</evidence>
<protein>
    <submittedName>
        <fullName evidence="3">Glycosyl transferase</fullName>
    </submittedName>
</protein>
<keyword evidence="4" id="KW-1185">Reference proteome</keyword>
<dbReference type="InterPro" id="IPR002201">
    <property type="entry name" value="Glyco_trans_9"/>
</dbReference>
<dbReference type="InterPro" id="IPR051199">
    <property type="entry name" value="LPS_LOS_Heptosyltrfase"/>
</dbReference>
<dbReference type="Gene3D" id="3.40.50.2000">
    <property type="entry name" value="Glycogen Phosphorylase B"/>
    <property type="match status" value="2"/>
</dbReference>
<accession>A0A402A360</accession>
<name>A0A402A360_9CHLR</name>
<dbReference type="AlphaFoldDB" id="A0A402A360"/>
<dbReference type="GO" id="GO:0005829">
    <property type="term" value="C:cytosol"/>
    <property type="evidence" value="ECO:0007669"/>
    <property type="project" value="TreeGrafter"/>
</dbReference>
<organism evidence="3 4">
    <name type="scientific">Tengunoibacter tsumagoiensis</name>
    <dbReference type="NCBI Taxonomy" id="2014871"/>
    <lineage>
        <taxon>Bacteria</taxon>
        <taxon>Bacillati</taxon>
        <taxon>Chloroflexota</taxon>
        <taxon>Ktedonobacteria</taxon>
        <taxon>Ktedonobacterales</taxon>
        <taxon>Dictyobacteraceae</taxon>
        <taxon>Tengunoibacter</taxon>
    </lineage>
</organism>
<dbReference type="EMBL" id="BIFR01000001">
    <property type="protein sequence ID" value="GCE13479.1"/>
    <property type="molecule type" value="Genomic_DNA"/>
</dbReference>
<dbReference type="RefSeq" id="WP_126581001.1">
    <property type="nucleotide sequence ID" value="NZ_BIFR01000001.1"/>
</dbReference>
<dbReference type="GO" id="GO:0008713">
    <property type="term" value="F:ADP-heptose-lipopolysaccharide heptosyltransferase activity"/>
    <property type="evidence" value="ECO:0007669"/>
    <property type="project" value="TreeGrafter"/>
</dbReference>
<comment type="caution">
    <text evidence="3">The sequence shown here is derived from an EMBL/GenBank/DDBJ whole genome shotgun (WGS) entry which is preliminary data.</text>
</comment>
<evidence type="ECO:0000256" key="2">
    <source>
        <dbReference type="ARBA" id="ARBA00022679"/>
    </source>
</evidence>
<keyword evidence="2 3" id="KW-0808">Transferase</keyword>
<dbReference type="Proteomes" id="UP000287352">
    <property type="component" value="Unassembled WGS sequence"/>
</dbReference>
<dbReference type="OrthoDB" id="9768048at2"/>
<evidence type="ECO:0000313" key="4">
    <source>
        <dbReference type="Proteomes" id="UP000287352"/>
    </source>
</evidence>
<dbReference type="SUPFAM" id="SSF53756">
    <property type="entry name" value="UDP-Glycosyltransferase/glycogen phosphorylase"/>
    <property type="match status" value="1"/>
</dbReference>
<dbReference type="PANTHER" id="PTHR30160:SF1">
    <property type="entry name" value="LIPOPOLYSACCHARIDE 1,2-N-ACETYLGLUCOSAMINETRANSFERASE-RELATED"/>
    <property type="match status" value="1"/>
</dbReference>
<dbReference type="CDD" id="cd03789">
    <property type="entry name" value="GT9_LPS_heptosyltransferase"/>
    <property type="match status" value="1"/>
</dbReference>
<sequence length="404" mass="44108">MKLLFRSLLLLIIRFLGAPGALLARRRPRPGVRPRILLLRPDHLGDLVLTTPVLSALRTALPEAHLTMMVGPWSSEIVERHPALDELLTFPFPGFQRAPQGALAPYRQLWQAARQLRQGGYDLAINLRPDFWWGAALIYLAGIPQRIGYALQPGAPFLTEALSFPHAEHATRSNLRLASAAIQALGAPALPTPYSAASYPLYFRPTSDEHKWVEDYLQQIGITPEGIVVVIHAGTGGAVKLWRTDGWATLADQLARGELSLPAASLIFTGSPKELPLLEEIAQQMQTSSPIILTTLTVGQLAALLGRAQLVLGVDNGPLHLAVSQDTPSMRMYGPTDDHIFGPWGDTLRHVVLNATQKCADCPSIPCGRLDFTSNELATHPCVRLITEQRVAHAVKSLVQLASR</sequence>
<reference evidence="4" key="1">
    <citation type="submission" date="2018-12" db="EMBL/GenBank/DDBJ databases">
        <title>Tengunoibacter tsumagoiensis gen. nov., sp. nov., Dictyobacter kobayashii sp. nov., D. alpinus sp. nov., and D. joshuensis sp. nov. and description of Dictyobacteraceae fam. nov. within the order Ktedonobacterales isolated from Tengu-no-mugimeshi.</title>
        <authorList>
            <person name="Wang C.M."/>
            <person name="Zheng Y."/>
            <person name="Sakai Y."/>
            <person name="Toyoda A."/>
            <person name="Minakuchi Y."/>
            <person name="Abe K."/>
            <person name="Yokota A."/>
            <person name="Yabe S."/>
        </authorList>
    </citation>
    <scope>NUCLEOTIDE SEQUENCE [LARGE SCALE GENOMIC DNA]</scope>
    <source>
        <strain evidence="4">Uno3</strain>
    </source>
</reference>
<evidence type="ECO:0000256" key="1">
    <source>
        <dbReference type="ARBA" id="ARBA00022676"/>
    </source>
</evidence>
<keyword evidence="1" id="KW-0328">Glycosyltransferase</keyword>
<gene>
    <name evidence="3" type="ORF">KTT_33380</name>
</gene>
<proteinExistence type="predicted"/>
<dbReference type="GO" id="GO:0009244">
    <property type="term" value="P:lipopolysaccharide core region biosynthetic process"/>
    <property type="evidence" value="ECO:0007669"/>
    <property type="project" value="TreeGrafter"/>
</dbReference>
<dbReference type="Pfam" id="PF01075">
    <property type="entry name" value="Glyco_transf_9"/>
    <property type="match status" value="1"/>
</dbReference>